<evidence type="ECO:0000313" key="2">
    <source>
        <dbReference type="Proteomes" id="UP000000460"/>
    </source>
</evidence>
<organism evidence="1 2">
    <name type="scientific">Caulobacter phage CcrSwift</name>
    <dbReference type="NCBI Taxonomy" id="2927984"/>
    <lineage>
        <taxon>Viruses</taxon>
        <taxon>Duplodnaviria</taxon>
        <taxon>Heunggongvirae</taxon>
        <taxon>Uroviricota</taxon>
        <taxon>Caudoviricetes</taxon>
        <taxon>Jeanschmidtviridae</taxon>
        <taxon>Shapirovirus</taxon>
        <taxon>Shapirovirus swift</taxon>
    </lineage>
</organism>
<protein>
    <submittedName>
        <fullName evidence="1">Uncharacterized protein</fullName>
    </submittedName>
</protein>
<evidence type="ECO:0000313" key="1">
    <source>
        <dbReference type="EMBL" id="AFU88479.1"/>
    </source>
</evidence>
<dbReference type="Proteomes" id="UP000000460">
    <property type="component" value="Segment"/>
</dbReference>
<reference evidence="1 2" key="1">
    <citation type="journal article" date="2012" name="BMC Genomics">
        <title>The Caulobacter crescentus phage phiCbK: genomics of a canonical phage.</title>
        <authorList>
            <person name="Gill J.J."/>
            <person name="Berry J.D."/>
            <person name="Russell W.K."/>
            <person name="Lessor L."/>
            <person name="Escobar Garcia D.A."/>
            <person name="Hernandez D."/>
            <person name="Kane A."/>
            <person name="Keene J."/>
            <person name="Maddox M."/>
            <person name="Martin R."/>
            <person name="Mohan S."/>
            <person name="Thorn A.M."/>
            <person name="Russell D.H."/>
            <person name="Young R."/>
        </authorList>
    </citation>
    <scope>NUCLEOTIDE SEQUENCE [LARGE SCALE GENOMIC DNA]</scope>
</reference>
<dbReference type="GeneID" id="13996696"/>
<dbReference type="RefSeq" id="YP_006989894.1">
    <property type="nucleotide sequence ID" value="NC_019411.1"/>
</dbReference>
<gene>
    <name evidence="1" type="ORF">CcrSwift_gp161</name>
</gene>
<dbReference type="KEGG" id="vg:13996696"/>
<proteinExistence type="predicted"/>
<keyword evidence="2" id="KW-1185">Reference proteome</keyword>
<sequence>MTETITYAVFDIETGGLGQPSPPIEFKKVTAPRREVKLDWVDASYADGVSIRDSERHREFPHLGAAIAWARRRIFHGEVFGDVIDLTLVERGFERDQLTVKTRRFAVRMNGFSELSGYGGRSLDENKPIRRIRPGFRMRGKR</sequence>
<accession>K4JT11</accession>
<dbReference type="EMBL" id="JX100809">
    <property type="protein sequence ID" value="AFU88479.1"/>
    <property type="molecule type" value="Genomic_DNA"/>
</dbReference>
<name>K4JT11_9CAUD</name>